<dbReference type="AlphaFoldDB" id="A0A1M7HNV6"/>
<sequence>MQIFFSCSSTKELREERKVWNYKNWDKEFKERAFCLCQLKSYENKGLENALWENDKSYYNPLGMAIFDEVLEPKIKKEMEIIRLDSINSIGKYPDDLKPILQKRAVINHCLEFYNSKRLDSLAKTQQKYWNKIPNIMDKIHLKIPTY</sequence>
<reference evidence="2" key="1">
    <citation type="submission" date="2016-11" db="EMBL/GenBank/DDBJ databases">
        <authorList>
            <person name="Varghese N."/>
            <person name="Submissions S."/>
        </authorList>
    </citation>
    <scope>NUCLEOTIDE SEQUENCE [LARGE SCALE GENOMIC DNA]</scope>
    <source>
        <strain evidence="2">DSM 1811</strain>
    </source>
</reference>
<dbReference type="EMBL" id="FRBY01000004">
    <property type="protein sequence ID" value="SHM30232.1"/>
    <property type="molecule type" value="Genomic_DNA"/>
</dbReference>
<evidence type="ECO:0000313" key="2">
    <source>
        <dbReference type="Proteomes" id="UP000184121"/>
    </source>
</evidence>
<dbReference type="Proteomes" id="UP000184121">
    <property type="component" value="Unassembled WGS sequence"/>
</dbReference>
<organism evidence="1 2">
    <name type="scientific">Flavobacterium saccharophilum</name>
    <dbReference type="NCBI Taxonomy" id="29534"/>
    <lineage>
        <taxon>Bacteria</taxon>
        <taxon>Pseudomonadati</taxon>
        <taxon>Bacteroidota</taxon>
        <taxon>Flavobacteriia</taxon>
        <taxon>Flavobacteriales</taxon>
        <taxon>Flavobacteriaceae</taxon>
        <taxon>Flavobacterium</taxon>
    </lineage>
</organism>
<evidence type="ECO:0000313" key="1">
    <source>
        <dbReference type="EMBL" id="SHM30232.1"/>
    </source>
</evidence>
<accession>A0A1M7HNV6</accession>
<gene>
    <name evidence="1" type="ORF">SAMN05444366_2812</name>
</gene>
<keyword evidence="2" id="KW-1185">Reference proteome</keyword>
<name>A0A1M7HNV6_9FLAO</name>
<proteinExistence type="predicted"/>
<protein>
    <submittedName>
        <fullName evidence="1">Uncharacterized protein</fullName>
    </submittedName>
</protein>